<dbReference type="STRING" id="658057.SAMN04488032_10885"/>
<evidence type="ECO:0000313" key="2">
    <source>
        <dbReference type="Proteomes" id="UP000193307"/>
    </source>
</evidence>
<dbReference type="AlphaFoldDB" id="A0A1Y5S386"/>
<dbReference type="EMBL" id="FWFW01000003">
    <property type="protein sequence ID" value="SLN31712.1"/>
    <property type="molecule type" value="Genomic_DNA"/>
</dbReference>
<proteinExistence type="predicted"/>
<dbReference type="SUPFAM" id="SSF53955">
    <property type="entry name" value="Lysozyme-like"/>
    <property type="match status" value="1"/>
</dbReference>
<dbReference type="Proteomes" id="UP000193307">
    <property type="component" value="Unassembled WGS sequence"/>
</dbReference>
<sequence length="271" mass="29075">MALVHRVLGAHLLLFIALGSAVAEPSSTIGGSLLFQNRGMLAPLGRSAPLILASSQSSSLVSTKANLGFLAPLPPRPNPISKPALAQTLTTLSAPTYVMTAARRGLYASPKAGTSVEKIRYIIGQAESRRDGYDAVQHGAKIRPAKRPTQMTIRDIYAWIKATPGQPHAIGRYQFIPKTLKRLVTELGVPQSAPFTPELQDALSDILLADAGLHAFQAGQMKRHTFMHNLAKIWAGLPTSSGKSHYHGLAGNKASITWKAFDAQMRDIQSG</sequence>
<gene>
    <name evidence="1" type="ORF">PAM7971_01223</name>
</gene>
<dbReference type="Gene3D" id="1.10.530.10">
    <property type="match status" value="1"/>
</dbReference>
<accession>A0A1Y5S386</accession>
<organism evidence="1 2">
    <name type="scientific">Pacificibacter marinus</name>
    <dbReference type="NCBI Taxonomy" id="658057"/>
    <lineage>
        <taxon>Bacteria</taxon>
        <taxon>Pseudomonadati</taxon>
        <taxon>Pseudomonadota</taxon>
        <taxon>Alphaproteobacteria</taxon>
        <taxon>Rhodobacterales</taxon>
        <taxon>Roseobacteraceae</taxon>
        <taxon>Pacificibacter</taxon>
    </lineage>
</organism>
<dbReference type="OrthoDB" id="7851400at2"/>
<dbReference type="InterPro" id="IPR023346">
    <property type="entry name" value="Lysozyme-like_dom_sf"/>
</dbReference>
<protein>
    <recommendedName>
        <fullName evidence="3">Glycoside hydrolase family 104 protein</fullName>
    </recommendedName>
</protein>
<keyword evidence="2" id="KW-1185">Reference proteome</keyword>
<evidence type="ECO:0008006" key="3">
    <source>
        <dbReference type="Google" id="ProtNLM"/>
    </source>
</evidence>
<name>A0A1Y5S386_9RHOB</name>
<evidence type="ECO:0000313" key="1">
    <source>
        <dbReference type="EMBL" id="SLN31712.1"/>
    </source>
</evidence>
<reference evidence="1 2" key="1">
    <citation type="submission" date="2017-03" db="EMBL/GenBank/DDBJ databases">
        <authorList>
            <person name="Afonso C.L."/>
            <person name="Miller P.J."/>
            <person name="Scott M.A."/>
            <person name="Spackman E."/>
            <person name="Goraichik I."/>
            <person name="Dimitrov K.M."/>
            <person name="Suarez D.L."/>
            <person name="Swayne D.E."/>
        </authorList>
    </citation>
    <scope>NUCLEOTIDE SEQUENCE [LARGE SCALE GENOMIC DNA]</scope>
    <source>
        <strain evidence="1 2">CECT 7971</strain>
    </source>
</reference>
<dbReference type="RefSeq" id="WP_085848117.1">
    <property type="nucleotide sequence ID" value="NZ_FNZV01000008.1"/>
</dbReference>